<keyword evidence="6" id="KW-1015">Disulfide bond</keyword>
<accession>A0A8S3UUS3</accession>
<dbReference type="PROSITE" id="PS50068">
    <property type="entry name" value="LDLRA_2"/>
    <property type="match status" value="2"/>
</dbReference>
<dbReference type="InterPro" id="IPR036116">
    <property type="entry name" value="FN3_sf"/>
</dbReference>
<dbReference type="Pfam" id="PF00041">
    <property type="entry name" value="fn3"/>
    <property type="match status" value="1"/>
</dbReference>
<dbReference type="InterPro" id="IPR036055">
    <property type="entry name" value="LDL_receptor-like_sf"/>
</dbReference>
<evidence type="ECO:0000256" key="2">
    <source>
        <dbReference type="ARBA" id="ARBA00022692"/>
    </source>
</evidence>
<sequence>MCNGFQTCPDGSDEALQKLYKDRQCQSGLWKCADGIECIDERFVCDKWWYCSDKSDENPELCTQDRQCPSGYSKCADGIQCIADGKECTGDSECIDFSDESPEICHNKQPPVVKDLRAIPYQGKIKVFWMWPDFAGSARGYKIIYGKELSSVRHTQDLGPSRIMHIINNLEPYTSYAISVVTYNNMGVGQEVTVKGVYRTSHSTRIRTIIMIIDAGNADDFCECDNSQVKLNTCKEQDTDLDSQLTELYSSQHQIGRLIMLLTETISTNQTSNRNFASLKHYLHLPWDDVPKNNSSSLMKIFMLWIFF</sequence>
<dbReference type="InterPro" id="IPR050685">
    <property type="entry name" value="LDLR"/>
</dbReference>
<evidence type="ECO:0000256" key="7">
    <source>
        <dbReference type="PROSITE-ProRule" id="PRU00124"/>
    </source>
</evidence>
<dbReference type="SUPFAM" id="SSF49265">
    <property type="entry name" value="Fibronectin type III"/>
    <property type="match status" value="1"/>
</dbReference>
<evidence type="ECO:0000256" key="6">
    <source>
        <dbReference type="ARBA" id="ARBA00023157"/>
    </source>
</evidence>
<dbReference type="InterPro" id="IPR002172">
    <property type="entry name" value="LDrepeatLR_classA_rpt"/>
</dbReference>
<dbReference type="Proteomes" id="UP000683360">
    <property type="component" value="Unassembled WGS sequence"/>
</dbReference>
<dbReference type="SMART" id="SM00192">
    <property type="entry name" value="LDLa"/>
    <property type="match status" value="2"/>
</dbReference>
<organism evidence="9 10">
    <name type="scientific">Mytilus edulis</name>
    <name type="common">Blue mussel</name>
    <dbReference type="NCBI Taxonomy" id="6550"/>
    <lineage>
        <taxon>Eukaryota</taxon>
        <taxon>Metazoa</taxon>
        <taxon>Spiralia</taxon>
        <taxon>Lophotrochozoa</taxon>
        <taxon>Mollusca</taxon>
        <taxon>Bivalvia</taxon>
        <taxon>Autobranchia</taxon>
        <taxon>Pteriomorphia</taxon>
        <taxon>Mytilida</taxon>
        <taxon>Mytiloidea</taxon>
        <taxon>Mytilidae</taxon>
        <taxon>Mytilinae</taxon>
        <taxon>Mytilus</taxon>
    </lineage>
</organism>
<evidence type="ECO:0000256" key="5">
    <source>
        <dbReference type="ARBA" id="ARBA00023136"/>
    </source>
</evidence>
<dbReference type="CDD" id="cd00063">
    <property type="entry name" value="FN3"/>
    <property type="match status" value="1"/>
</dbReference>
<dbReference type="GO" id="GO:0005886">
    <property type="term" value="C:plasma membrane"/>
    <property type="evidence" value="ECO:0007669"/>
    <property type="project" value="TreeGrafter"/>
</dbReference>
<dbReference type="EMBL" id="CAJPWZ010002911">
    <property type="protein sequence ID" value="CAG2247569.1"/>
    <property type="molecule type" value="Genomic_DNA"/>
</dbReference>
<dbReference type="Gene3D" id="2.60.40.10">
    <property type="entry name" value="Immunoglobulins"/>
    <property type="match status" value="1"/>
</dbReference>
<comment type="caution">
    <text evidence="9">The sequence shown here is derived from an EMBL/GenBank/DDBJ whole genome shotgun (WGS) entry which is preliminary data.</text>
</comment>
<comment type="caution">
    <text evidence="7">Lacks conserved residue(s) required for the propagation of feature annotation.</text>
</comment>
<evidence type="ECO:0000256" key="3">
    <source>
        <dbReference type="ARBA" id="ARBA00022737"/>
    </source>
</evidence>
<evidence type="ECO:0000313" key="9">
    <source>
        <dbReference type="EMBL" id="CAG2247569.1"/>
    </source>
</evidence>
<name>A0A8S3UUS3_MYTED</name>
<dbReference type="AlphaFoldDB" id="A0A8S3UUS3"/>
<feature type="domain" description="Fibronectin type-III" evidence="8">
    <location>
        <begin position="110"/>
        <end position="203"/>
    </location>
</feature>
<keyword evidence="10" id="KW-1185">Reference proteome</keyword>
<proteinExistence type="predicted"/>
<keyword evidence="4" id="KW-1133">Transmembrane helix</keyword>
<evidence type="ECO:0000259" key="8">
    <source>
        <dbReference type="PROSITE" id="PS50853"/>
    </source>
</evidence>
<dbReference type="PROSITE" id="PS50853">
    <property type="entry name" value="FN3"/>
    <property type="match status" value="1"/>
</dbReference>
<keyword evidence="5" id="KW-0472">Membrane</keyword>
<dbReference type="Gene3D" id="4.10.400.10">
    <property type="entry name" value="Low-density Lipoprotein Receptor"/>
    <property type="match status" value="1"/>
</dbReference>
<evidence type="ECO:0000256" key="4">
    <source>
        <dbReference type="ARBA" id="ARBA00022989"/>
    </source>
</evidence>
<dbReference type="Pfam" id="PF00057">
    <property type="entry name" value="Ldl_recept_a"/>
    <property type="match status" value="1"/>
</dbReference>
<dbReference type="InterPro" id="IPR013783">
    <property type="entry name" value="Ig-like_fold"/>
</dbReference>
<comment type="subcellular location">
    <subcellularLocation>
        <location evidence="1">Membrane</location>
        <topology evidence="1">Single-pass membrane protein</topology>
    </subcellularLocation>
</comment>
<keyword evidence="2" id="KW-0812">Transmembrane</keyword>
<dbReference type="OrthoDB" id="10062665at2759"/>
<dbReference type="SUPFAM" id="SSF57424">
    <property type="entry name" value="LDL receptor-like module"/>
    <property type="match status" value="2"/>
</dbReference>
<dbReference type="GO" id="GO:0016192">
    <property type="term" value="P:vesicle-mediated transport"/>
    <property type="evidence" value="ECO:0007669"/>
    <property type="project" value="UniProtKB-ARBA"/>
</dbReference>
<dbReference type="PRINTS" id="PR00261">
    <property type="entry name" value="LDLRECEPTOR"/>
</dbReference>
<dbReference type="PANTHER" id="PTHR24270">
    <property type="entry name" value="LOW-DENSITY LIPOPROTEIN RECEPTOR-RELATED"/>
    <property type="match status" value="1"/>
</dbReference>
<keyword evidence="3" id="KW-0677">Repeat</keyword>
<dbReference type="CDD" id="cd00112">
    <property type="entry name" value="LDLa"/>
    <property type="match status" value="1"/>
</dbReference>
<dbReference type="InterPro" id="IPR003961">
    <property type="entry name" value="FN3_dom"/>
</dbReference>
<gene>
    <name evidence="9" type="ORF">MEDL_59470</name>
</gene>
<dbReference type="SMART" id="SM00060">
    <property type="entry name" value="FN3"/>
    <property type="match status" value="1"/>
</dbReference>
<evidence type="ECO:0000256" key="1">
    <source>
        <dbReference type="ARBA" id="ARBA00004167"/>
    </source>
</evidence>
<evidence type="ECO:0000313" key="10">
    <source>
        <dbReference type="Proteomes" id="UP000683360"/>
    </source>
</evidence>
<reference evidence="9" key="1">
    <citation type="submission" date="2021-03" db="EMBL/GenBank/DDBJ databases">
        <authorList>
            <person name="Bekaert M."/>
        </authorList>
    </citation>
    <scope>NUCLEOTIDE SEQUENCE</scope>
</reference>
<protein>
    <submittedName>
        <fullName evidence="9">LRP2</fullName>
    </submittedName>
</protein>